<sequence length="288" mass="31736">MASEREIRRRIRSVHNMSTITRAMEMVSAAKMRKAQQRVTASRPYADRLRAVIADLSGLSADPETRAEYPLLVQRPIANAALIVVTPDRGLTGALNTNIVRRASRYILAEAGVPVEVVAAGKKGRDFMVRTRQNVVAEFTGLGENLTLEDMRPVAEVAAEDFLSGKVDAVYVVYAEFVNTLTQRPVVKQLLPIEPPAEGGQYADYIFEPSPREVLEQLLPRYAEIQLYQAFLESIASEHSARMVAMKNASENAKELVTDLTLERNKARQSRITQEVAEIAAGANALGG</sequence>
<dbReference type="GO" id="GO:0042777">
    <property type="term" value="P:proton motive force-driven plasma membrane ATP synthesis"/>
    <property type="evidence" value="ECO:0007669"/>
    <property type="project" value="UniProtKB-UniRule"/>
</dbReference>
<proteinExistence type="inferred from homology"/>
<dbReference type="InterPro" id="IPR023632">
    <property type="entry name" value="ATP_synth_F1_gsu_CS"/>
</dbReference>
<keyword evidence="6 10" id="KW-0406">Ion transport</keyword>
<evidence type="ECO:0000313" key="11">
    <source>
        <dbReference type="EMBL" id="CAA9574719.1"/>
    </source>
</evidence>
<dbReference type="GO" id="GO:0005524">
    <property type="term" value="F:ATP binding"/>
    <property type="evidence" value="ECO:0007669"/>
    <property type="project" value="UniProtKB-UniRule"/>
</dbReference>
<dbReference type="GO" id="GO:0005886">
    <property type="term" value="C:plasma membrane"/>
    <property type="evidence" value="ECO:0007669"/>
    <property type="project" value="UniProtKB-SubCell"/>
</dbReference>
<evidence type="ECO:0000256" key="7">
    <source>
        <dbReference type="ARBA" id="ARBA00023136"/>
    </source>
</evidence>
<evidence type="ECO:0000256" key="10">
    <source>
        <dbReference type="HAMAP-Rule" id="MF_00815"/>
    </source>
</evidence>
<keyword evidence="9 10" id="KW-0066">ATP synthesis</keyword>
<evidence type="ECO:0000256" key="1">
    <source>
        <dbReference type="ARBA" id="ARBA00003456"/>
    </source>
</evidence>
<keyword evidence="10" id="KW-1003">Cell membrane</keyword>
<dbReference type="NCBIfam" id="NF010709">
    <property type="entry name" value="PRK14111.1"/>
    <property type="match status" value="1"/>
</dbReference>
<dbReference type="CDD" id="cd12151">
    <property type="entry name" value="F1-ATPase_gamma"/>
    <property type="match status" value="1"/>
</dbReference>
<organism evidence="11">
    <name type="scientific">uncultured Thermomicrobiales bacterium</name>
    <dbReference type="NCBI Taxonomy" id="1645740"/>
    <lineage>
        <taxon>Bacteria</taxon>
        <taxon>Pseudomonadati</taxon>
        <taxon>Thermomicrobiota</taxon>
        <taxon>Thermomicrobia</taxon>
        <taxon>Thermomicrobiales</taxon>
        <taxon>environmental samples</taxon>
    </lineage>
</organism>
<accession>A0A6J4VFA4</accession>
<evidence type="ECO:0000256" key="3">
    <source>
        <dbReference type="ARBA" id="ARBA00007681"/>
    </source>
</evidence>
<dbReference type="PRINTS" id="PR00126">
    <property type="entry name" value="ATPASEGAMMA"/>
</dbReference>
<reference evidence="11" key="1">
    <citation type="submission" date="2020-02" db="EMBL/GenBank/DDBJ databases">
        <authorList>
            <person name="Meier V. D."/>
        </authorList>
    </citation>
    <scope>NUCLEOTIDE SEQUENCE</scope>
    <source>
        <strain evidence="11">AVDCRST_MAG59</strain>
    </source>
</reference>
<dbReference type="GO" id="GO:0046933">
    <property type="term" value="F:proton-transporting ATP synthase activity, rotational mechanism"/>
    <property type="evidence" value="ECO:0007669"/>
    <property type="project" value="UniProtKB-UniRule"/>
</dbReference>
<evidence type="ECO:0000256" key="4">
    <source>
        <dbReference type="ARBA" id="ARBA00022448"/>
    </source>
</evidence>
<dbReference type="HAMAP" id="MF_00815">
    <property type="entry name" value="ATP_synth_gamma_bact"/>
    <property type="match status" value="1"/>
</dbReference>
<comment type="subunit">
    <text evidence="10">F-type ATPases have 2 components, CF(1) - the catalytic core - and CF(0) - the membrane proton channel. CF(1) has five subunits: alpha(3), beta(3), gamma(1), delta(1), epsilon(1). CF(0) has three main subunits: a, b and c.</text>
</comment>
<keyword evidence="11" id="KW-0378">Hydrolase</keyword>
<dbReference type="EMBL" id="CADCWF010000287">
    <property type="protein sequence ID" value="CAA9574719.1"/>
    <property type="molecule type" value="Genomic_DNA"/>
</dbReference>
<evidence type="ECO:0000256" key="8">
    <source>
        <dbReference type="ARBA" id="ARBA00023196"/>
    </source>
</evidence>
<evidence type="ECO:0000256" key="9">
    <source>
        <dbReference type="ARBA" id="ARBA00023310"/>
    </source>
</evidence>
<dbReference type="PANTHER" id="PTHR11693:SF22">
    <property type="entry name" value="ATP SYNTHASE SUBUNIT GAMMA, MITOCHONDRIAL"/>
    <property type="match status" value="1"/>
</dbReference>
<comment type="function">
    <text evidence="1 10">Produces ATP from ADP in the presence of a proton gradient across the membrane. The gamma chain is believed to be important in regulating ATPase activity and the flow of protons through the CF(0) complex.</text>
</comment>
<dbReference type="Gene3D" id="3.40.1380.10">
    <property type="match status" value="1"/>
</dbReference>
<dbReference type="InterPro" id="IPR000131">
    <property type="entry name" value="ATP_synth_F1_gsu"/>
</dbReference>
<evidence type="ECO:0000256" key="2">
    <source>
        <dbReference type="ARBA" id="ARBA00004170"/>
    </source>
</evidence>
<comment type="similarity">
    <text evidence="3 10">Belongs to the ATPase gamma chain family.</text>
</comment>
<comment type="subcellular location">
    <subcellularLocation>
        <location evidence="10">Cell membrane</location>
        <topology evidence="10">Peripheral membrane protein</topology>
    </subcellularLocation>
    <subcellularLocation>
        <location evidence="2">Membrane</location>
        <topology evidence="2">Peripheral membrane protein</topology>
    </subcellularLocation>
</comment>
<keyword evidence="4 10" id="KW-0813">Transport</keyword>
<dbReference type="Pfam" id="PF00231">
    <property type="entry name" value="ATP-synt"/>
    <property type="match status" value="1"/>
</dbReference>
<dbReference type="NCBIfam" id="TIGR01146">
    <property type="entry name" value="ATPsyn_F1gamma"/>
    <property type="match status" value="1"/>
</dbReference>
<evidence type="ECO:0000256" key="5">
    <source>
        <dbReference type="ARBA" id="ARBA00022781"/>
    </source>
</evidence>
<dbReference type="AlphaFoldDB" id="A0A6J4VFA4"/>
<keyword evidence="5 10" id="KW-0375">Hydrogen ion transport</keyword>
<dbReference type="GO" id="GO:0045259">
    <property type="term" value="C:proton-transporting ATP synthase complex"/>
    <property type="evidence" value="ECO:0007669"/>
    <property type="project" value="UniProtKB-KW"/>
</dbReference>
<protein>
    <recommendedName>
        <fullName evidence="10">ATP synthase gamma chain</fullName>
    </recommendedName>
    <alternativeName>
        <fullName evidence="10">ATP synthase F1 sector gamma subunit</fullName>
    </alternativeName>
    <alternativeName>
        <fullName evidence="10">F-ATPase gamma subunit</fullName>
    </alternativeName>
</protein>
<dbReference type="PANTHER" id="PTHR11693">
    <property type="entry name" value="ATP SYNTHASE GAMMA CHAIN"/>
    <property type="match status" value="1"/>
</dbReference>
<dbReference type="Gene3D" id="1.10.287.80">
    <property type="entry name" value="ATP synthase, gamma subunit, helix hairpin domain"/>
    <property type="match status" value="1"/>
</dbReference>
<dbReference type="SUPFAM" id="SSF52943">
    <property type="entry name" value="ATP synthase (F1-ATPase), gamma subunit"/>
    <property type="match status" value="1"/>
</dbReference>
<name>A0A6J4VFA4_9BACT</name>
<keyword evidence="7 10" id="KW-0472">Membrane</keyword>
<evidence type="ECO:0000256" key="6">
    <source>
        <dbReference type="ARBA" id="ARBA00023065"/>
    </source>
</evidence>
<gene>
    <name evidence="10" type="primary">atpG</name>
    <name evidence="11" type="ORF">AVDCRST_MAG59-3966</name>
</gene>
<dbReference type="InterPro" id="IPR035968">
    <property type="entry name" value="ATP_synth_F1_ATPase_gsu"/>
</dbReference>
<keyword evidence="8 10" id="KW-0139">CF(1)</keyword>
<dbReference type="GO" id="GO:0016787">
    <property type="term" value="F:hydrolase activity"/>
    <property type="evidence" value="ECO:0007669"/>
    <property type="project" value="UniProtKB-KW"/>
</dbReference>
<dbReference type="PROSITE" id="PS00153">
    <property type="entry name" value="ATPASE_GAMMA"/>
    <property type="match status" value="1"/>
</dbReference>